<gene>
    <name evidence="1" type="ORF">FNQ90_13850</name>
</gene>
<protein>
    <submittedName>
        <fullName evidence="1">Uncharacterized protein</fullName>
    </submittedName>
</protein>
<evidence type="ECO:0000313" key="1">
    <source>
        <dbReference type="EMBL" id="MBB0245159.1"/>
    </source>
</evidence>
<name>A0A7W3TE31_9ACTN</name>
<dbReference type="EMBL" id="VKHT01000411">
    <property type="protein sequence ID" value="MBB0245159.1"/>
    <property type="molecule type" value="Genomic_DNA"/>
</dbReference>
<keyword evidence="2" id="KW-1185">Reference proteome</keyword>
<reference evidence="2" key="1">
    <citation type="submission" date="2019-10" db="EMBL/GenBank/DDBJ databases">
        <title>Streptomyces sp. nov., a novel actinobacterium isolated from alkaline environment.</title>
        <authorList>
            <person name="Golinska P."/>
        </authorList>
    </citation>
    <scope>NUCLEOTIDE SEQUENCE [LARGE SCALE GENOMIC DNA]</scope>
    <source>
        <strain evidence="2">DSM 42118</strain>
    </source>
</reference>
<accession>A0A7W3TE31</accession>
<evidence type="ECO:0000313" key="2">
    <source>
        <dbReference type="Proteomes" id="UP000538929"/>
    </source>
</evidence>
<organism evidence="1 2">
    <name type="scientific">Streptomyces alkaliphilus</name>
    <dbReference type="NCBI Taxonomy" id="1472722"/>
    <lineage>
        <taxon>Bacteria</taxon>
        <taxon>Bacillati</taxon>
        <taxon>Actinomycetota</taxon>
        <taxon>Actinomycetes</taxon>
        <taxon>Kitasatosporales</taxon>
        <taxon>Streptomycetaceae</taxon>
        <taxon>Streptomyces</taxon>
    </lineage>
</organism>
<comment type="caution">
    <text evidence="1">The sequence shown here is derived from an EMBL/GenBank/DDBJ whole genome shotgun (WGS) entry which is preliminary data.</text>
</comment>
<sequence>MEHGVDLDAAFAVVVRREIAWRDAGLTVDAPSWRDGDAPWPAPFETDRARVRDPGSLGVRVSGPEGAEFRVVLFRGGWVNAEAWNGDPAREVVALPAAGVASPERYGAVLDAAARLAFGLPGTGTGGGGTG</sequence>
<dbReference type="Proteomes" id="UP000538929">
    <property type="component" value="Unassembled WGS sequence"/>
</dbReference>
<proteinExistence type="predicted"/>
<dbReference type="AlphaFoldDB" id="A0A7W3TE31"/>